<organism evidence="1 2">
    <name type="scientific">Stylonychia lemnae</name>
    <name type="common">Ciliate</name>
    <dbReference type="NCBI Taxonomy" id="5949"/>
    <lineage>
        <taxon>Eukaryota</taxon>
        <taxon>Sar</taxon>
        <taxon>Alveolata</taxon>
        <taxon>Ciliophora</taxon>
        <taxon>Intramacronucleata</taxon>
        <taxon>Spirotrichea</taxon>
        <taxon>Stichotrichia</taxon>
        <taxon>Sporadotrichida</taxon>
        <taxon>Oxytrichidae</taxon>
        <taxon>Stylonychinae</taxon>
        <taxon>Stylonychia</taxon>
    </lineage>
</organism>
<evidence type="ECO:0000313" key="2">
    <source>
        <dbReference type="Proteomes" id="UP000039865"/>
    </source>
</evidence>
<dbReference type="AlphaFoldDB" id="A0A078ABR6"/>
<keyword evidence="2" id="KW-1185">Reference proteome</keyword>
<evidence type="ECO:0000313" key="1">
    <source>
        <dbReference type="EMBL" id="CDW78223.1"/>
    </source>
</evidence>
<name>A0A078ABR6_STYLE</name>
<dbReference type="EMBL" id="CCKQ01006882">
    <property type="protein sequence ID" value="CDW78223.1"/>
    <property type="molecule type" value="Genomic_DNA"/>
</dbReference>
<protein>
    <submittedName>
        <fullName evidence="1">Uncharacterized protein</fullName>
    </submittedName>
</protein>
<proteinExistence type="predicted"/>
<reference evidence="1 2" key="1">
    <citation type="submission" date="2014-06" db="EMBL/GenBank/DDBJ databases">
        <authorList>
            <person name="Swart Estienne"/>
        </authorList>
    </citation>
    <scope>NUCLEOTIDE SEQUENCE [LARGE SCALE GENOMIC DNA]</scope>
    <source>
        <strain evidence="1 2">130c</strain>
    </source>
</reference>
<dbReference type="InParanoid" id="A0A078ABR6"/>
<dbReference type="Proteomes" id="UP000039865">
    <property type="component" value="Unassembled WGS sequence"/>
</dbReference>
<gene>
    <name evidence="1" type="primary">Contig13325.g14220</name>
    <name evidence="1" type="ORF">STYLEM_7197</name>
</gene>
<sequence length="328" mass="38573">MLTIATDMQKDAMIQSPVIYTQSSLRTGKTSRKSKMIIEDDNEHLQVTLSMSKDQRLDIKSFMDKLNSIKQKNVQSLAERASTCQQNQQKTLEMYQKQQAFKIGEILNDNQNILQQRNKIIKTQSHKFFMPVKLNQQNQEQTQQQYEGARNLQSAKFNSMNSLQDDTSMQMTSTIIKRRDQSEETLNRFLLINQRKRMNIQHYLKIGDASMEPQYLKLGSYFSKQSISSKLRPDHILNPMVKYTESDIMWVAYLYLLLNLSDYNLQTQEGIPDDSMITLKQLIQSHDFDQVVEFPIKLHPAFEYLQMLLIYQRKLKDTQFKLLNNDTE</sequence>
<accession>A0A078ABR6</accession>